<protein>
    <submittedName>
        <fullName evidence="7">Uncharacterized protein</fullName>
    </submittedName>
</protein>
<keyword evidence="4" id="KW-0255">Endonuclease</keyword>
<dbReference type="Pfam" id="PF00825">
    <property type="entry name" value="Ribonuclease_P"/>
    <property type="match status" value="1"/>
</dbReference>
<evidence type="ECO:0000256" key="2">
    <source>
        <dbReference type="ARBA" id="ARBA00022694"/>
    </source>
</evidence>
<comment type="function">
    <text evidence="1">RNaseP catalyzes the removal of the 5'-leader sequence from pre-tRNA to produce the mature 5'-terminus. It can also cleave other RNA substrates such as 4.5S RNA. The protein component plays an auxiliary but essential role in vivo by binding to the 5'-leader sequence and broadening the substrate specificity of the ribozyme.</text>
</comment>
<dbReference type="SUPFAM" id="SSF54211">
    <property type="entry name" value="Ribosomal protein S5 domain 2-like"/>
    <property type="match status" value="1"/>
</dbReference>
<proteinExistence type="predicted"/>
<reference evidence="7" key="1">
    <citation type="submission" date="2018-05" db="EMBL/GenBank/DDBJ databases">
        <authorList>
            <person name="Lanie J.A."/>
            <person name="Ng W.-L."/>
            <person name="Kazmierczak K.M."/>
            <person name="Andrzejewski T.M."/>
            <person name="Davidsen T.M."/>
            <person name="Wayne K.J."/>
            <person name="Tettelin H."/>
            <person name="Glass J.I."/>
            <person name="Rusch D."/>
            <person name="Podicherti R."/>
            <person name="Tsui H.-C.T."/>
            <person name="Winkler M.E."/>
        </authorList>
    </citation>
    <scope>NUCLEOTIDE SEQUENCE</scope>
</reference>
<dbReference type="GO" id="GO:0004526">
    <property type="term" value="F:ribonuclease P activity"/>
    <property type="evidence" value="ECO:0007669"/>
    <property type="project" value="InterPro"/>
</dbReference>
<dbReference type="InterPro" id="IPR014721">
    <property type="entry name" value="Ribsml_uS5_D2-typ_fold_subgr"/>
</dbReference>
<evidence type="ECO:0000256" key="4">
    <source>
        <dbReference type="ARBA" id="ARBA00022759"/>
    </source>
</evidence>
<keyword evidence="6" id="KW-0694">RNA-binding</keyword>
<evidence type="ECO:0000256" key="5">
    <source>
        <dbReference type="ARBA" id="ARBA00022801"/>
    </source>
</evidence>
<dbReference type="EMBL" id="UINC01059370">
    <property type="protein sequence ID" value="SVB82701.1"/>
    <property type="molecule type" value="Genomic_DNA"/>
</dbReference>
<dbReference type="InterPro" id="IPR020539">
    <property type="entry name" value="RNase_P_CS"/>
</dbReference>
<keyword evidence="3" id="KW-0540">Nuclease</keyword>
<evidence type="ECO:0000313" key="7">
    <source>
        <dbReference type="EMBL" id="SVB82701.1"/>
    </source>
</evidence>
<name>A0A382H8D3_9ZZZZ</name>
<sequence length="95" mass="10921">MVLSTSKKIFQSKEVSIFFDKESLSKTLKIIIKKNQFPLATKRNKAKRWVKEVFKKNKLGPGFLVVLRSGFLEKGFSYIDENMSSVLQGFKKTDA</sequence>
<dbReference type="PROSITE" id="PS00648">
    <property type="entry name" value="RIBONUCLEASE_P"/>
    <property type="match status" value="1"/>
</dbReference>
<evidence type="ECO:0000256" key="3">
    <source>
        <dbReference type="ARBA" id="ARBA00022722"/>
    </source>
</evidence>
<dbReference type="GO" id="GO:0000049">
    <property type="term" value="F:tRNA binding"/>
    <property type="evidence" value="ECO:0007669"/>
    <property type="project" value="InterPro"/>
</dbReference>
<gene>
    <name evidence="7" type="ORF">METZ01_LOCUS235555</name>
</gene>
<dbReference type="InterPro" id="IPR020568">
    <property type="entry name" value="Ribosomal_Su5_D2-typ_SF"/>
</dbReference>
<evidence type="ECO:0000256" key="1">
    <source>
        <dbReference type="ARBA" id="ARBA00002663"/>
    </source>
</evidence>
<dbReference type="InterPro" id="IPR000100">
    <property type="entry name" value="RNase_P"/>
</dbReference>
<accession>A0A382H8D3</accession>
<keyword evidence="2" id="KW-0819">tRNA processing</keyword>
<evidence type="ECO:0000256" key="6">
    <source>
        <dbReference type="ARBA" id="ARBA00022884"/>
    </source>
</evidence>
<organism evidence="7">
    <name type="scientific">marine metagenome</name>
    <dbReference type="NCBI Taxonomy" id="408172"/>
    <lineage>
        <taxon>unclassified sequences</taxon>
        <taxon>metagenomes</taxon>
        <taxon>ecological metagenomes</taxon>
    </lineage>
</organism>
<dbReference type="GO" id="GO:0008033">
    <property type="term" value="P:tRNA processing"/>
    <property type="evidence" value="ECO:0007669"/>
    <property type="project" value="UniProtKB-KW"/>
</dbReference>
<keyword evidence="5" id="KW-0378">Hydrolase</keyword>
<dbReference type="Gene3D" id="3.30.230.10">
    <property type="match status" value="1"/>
</dbReference>
<dbReference type="AlphaFoldDB" id="A0A382H8D3"/>